<dbReference type="PROSITE" id="PS50005">
    <property type="entry name" value="TPR"/>
    <property type="match status" value="3"/>
</dbReference>
<feature type="repeat" description="TPR" evidence="4">
    <location>
        <begin position="158"/>
        <end position="191"/>
    </location>
</feature>
<evidence type="ECO:0000256" key="5">
    <source>
        <dbReference type="SAM" id="Coils"/>
    </source>
</evidence>
<evidence type="ECO:0000256" key="6">
    <source>
        <dbReference type="SAM" id="MobiDB-lite"/>
    </source>
</evidence>
<dbReference type="GO" id="GO:0060090">
    <property type="term" value="F:molecular adaptor activity"/>
    <property type="evidence" value="ECO:0007669"/>
    <property type="project" value="TreeGrafter"/>
</dbReference>
<feature type="compositionally biased region" description="Gly residues" evidence="6">
    <location>
        <begin position="303"/>
        <end position="315"/>
    </location>
</feature>
<evidence type="ECO:0000256" key="2">
    <source>
        <dbReference type="ARBA" id="ARBA00022737"/>
    </source>
</evidence>
<dbReference type="SMART" id="SM00727">
    <property type="entry name" value="STI1"/>
    <property type="match status" value="1"/>
</dbReference>
<dbReference type="GO" id="GO:0072380">
    <property type="term" value="C:TRC complex"/>
    <property type="evidence" value="ECO:0007669"/>
    <property type="project" value="TreeGrafter"/>
</dbReference>
<feature type="repeat" description="TPR" evidence="4">
    <location>
        <begin position="90"/>
        <end position="123"/>
    </location>
</feature>
<dbReference type="Pfam" id="PF00515">
    <property type="entry name" value="TPR_1"/>
    <property type="match status" value="1"/>
</dbReference>
<keyword evidence="3 4" id="KW-0802">TPR repeat</keyword>
<reference evidence="8" key="1">
    <citation type="submission" date="2020-05" db="EMBL/GenBank/DDBJ databases">
        <title>Phylogenomic resolution of chytrid fungi.</title>
        <authorList>
            <person name="Stajich J.E."/>
            <person name="Amses K."/>
            <person name="Simmons R."/>
            <person name="Seto K."/>
            <person name="Myers J."/>
            <person name="Bonds A."/>
            <person name="Quandt C.A."/>
            <person name="Barry K."/>
            <person name="Liu P."/>
            <person name="Grigoriev I."/>
            <person name="Longcore J.E."/>
            <person name="James T.Y."/>
        </authorList>
    </citation>
    <scope>NUCLEOTIDE SEQUENCE</scope>
    <source>
        <strain evidence="8">JEL0513</strain>
    </source>
</reference>
<dbReference type="GO" id="GO:0016020">
    <property type="term" value="C:membrane"/>
    <property type="evidence" value="ECO:0007669"/>
    <property type="project" value="TreeGrafter"/>
</dbReference>
<dbReference type="InterPro" id="IPR019734">
    <property type="entry name" value="TPR_rpt"/>
</dbReference>
<evidence type="ECO:0000313" key="9">
    <source>
        <dbReference type="Proteomes" id="UP001211907"/>
    </source>
</evidence>
<accession>A0AAD5T6M9</accession>
<dbReference type="PANTHER" id="PTHR45831:SF2">
    <property type="entry name" value="LD24721P"/>
    <property type="match status" value="1"/>
</dbReference>
<organism evidence="8 9">
    <name type="scientific">Physocladia obscura</name>
    <dbReference type="NCBI Taxonomy" id="109957"/>
    <lineage>
        <taxon>Eukaryota</taxon>
        <taxon>Fungi</taxon>
        <taxon>Fungi incertae sedis</taxon>
        <taxon>Chytridiomycota</taxon>
        <taxon>Chytridiomycota incertae sedis</taxon>
        <taxon>Chytridiomycetes</taxon>
        <taxon>Chytridiales</taxon>
        <taxon>Chytriomycetaceae</taxon>
        <taxon>Physocladia</taxon>
    </lineage>
</organism>
<dbReference type="Gene3D" id="1.10.260.100">
    <property type="match status" value="1"/>
</dbReference>
<dbReference type="Proteomes" id="UP001211907">
    <property type="component" value="Unassembled WGS sequence"/>
</dbReference>
<dbReference type="SUPFAM" id="SSF48452">
    <property type="entry name" value="TPR-like"/>
    <property type="match status" value="1"/>
</dbReference>
<dbReference type="InterPro" id="IPR011990">
    <property type="entry name" value="TPR-like_helical_dom_sf"/>
</dbReference>
<evidence type="ECO:0000256" key="3">
    <source>
        <dbReference type="ARBA" id="ARBA00022803"/>
    </source>
</evidence>
<dbReference type="GO" id="GO:0006620">
    <property type="term" value="P:post-translational protein targeting to endoplasmic reticulum membrane"/>
    <property type="evidence" value="ECO:0007669"/>
    <property type="project" value="TreeGrafter"/>
</dbReference>
<dbReference type="InterPro" id="IPR047150">
    <property type="entry name" value="SGT"/>
</dbReference>
<dbReference type="InterPro" id="IPR006636">
    <property type="entry name" value="STI1_HS-bd"/>
</dbReference>
<dbReference type="AlphaFoldDB" id="A0AAD5T6M9"/>
<feature type="coiled-coil region" evidence="5">
    <location>
        <begin position="76"/>
        <end position="103"/>
    </location>
</feature>
<feature type="region of interest" description="Disordered" evidence="6">
    <location>
        <begin position="286"/>
        <end position="324"/>
    </location>
</feature>
<feature type="domain" description="STI1" evidence="7">
    <location>
        <begin position="261"/>
        <end position="300"/>
    </location>
</feature>
<name>A0AAD5T6M9_9FUNG</name>
<dbReference type="EMBL" id="JADGJH010000334">
    <property type="protein sequence ID" value="KAJ3130947.1"/>
    <property type="molecule type" value="Genomic_DNA"/>
</dbReference>
<evidence type="ECO:0000259" key="7">
    <source>
        <dbReference type="SMART" id="SM00727"/>
    </source>
</evidence>
<comment type="similarity">
    <text evidence="1">Belongs to the SGT family.</text>
</comment>
<dbReference type="Gene3D" id="1.25.40.10">
    <property type="entry name" value="Tetratricopeptide repeat domain"/>
    <property type="match status" value="1"/>
</dbReference>
<dbReference type="PANTHER" id="PTHR45831">
    <property type="entry name" value="LD24721P"/>
    <property type="match status" value="1"/>
</dbReference>
<proteinExistence type="inferred from homology"/>
<keyword evidence="2" id="KW-0677">Repeat</keyword>
<dbReference type="Pfam" id="PF13414">
    <property type="entry name" value="TPR_11"/>
    <property type="match status" value="1"/>
</dbReference>
<keyword evidence="5" id="KW-0175">Coiled coil</keyword>
<dbReference type="FunFam" id="1.25.40.10:FF:000207">
    <property type="entry name" value="Small glutamine-rich tetratricopeptide repeat-containing protein"/>
    <property type="match status" value="1"/>
</dbReference>
<dbReference type="InterPro" id="IPR032374">
    <property type="entry name" value="SGTA_dimer"/>
</dbReference>
<gene>
    <name evidence="8" type="ORF">HK100_007124</name>
</gene>
<comment type="caution">
    <text evidence="8">The sequence shown here is derived from an EMBL/GenBank/DDBJ whole genome shotgun (WGS) entry which is preliminary data.</text>
</comment>
<keyword evidence="9" id="KW-1185">Reference proteome</keyword>
<feature type="repeat" description="TPR" evidence="4">
    <location>
        <begin position="124"/>
        <end position="157"/>
    </location>
</feature>
<dbReference type="Pfam" id="PF17830">
    <property type="entry name" value="STI1-HOP_DP"/>
    <property type="match status" value="1"/>
</dbReference>
<evidence type="ECO:0000256" key="1">
    <source>
        <dbReference type="ARBA" id="ARBA00008175"/>
    </source>
</evidence>
<dbReference type="Gene3D" id="1.20.5.420">
    <property type="entry name" value="Immunoglobulin FC, subunit C"/>
    <property type="match status" value="1"/>
</dbReference>
<evidence type="ECO:0000313" key="8">
    <source>
        <dbReference type="EMBL" id="KAJ3130947.1"/>
    </source>
</evidence>
<dbReference type="Pfam" id="PF16546">
    <property type="entry name" value="SGTA_dimer"/>
    <property type="match status" value="1"/>
</dbReference>
<evidence type="ECO:0000256" key="4">
    <source>
        <dbReference type="PROSITE-ProRule" id="PRU00339"/>
    </source>
</evidence>
<dbReference type="InterPro" id="IPR041243">
    <property type="entry name" value="STI1/HOP_DP"/>
</dbReference>
<protein>
    <recommendedName>
        <fullName evidence="7">STI1 domain-containing protein</fullName>
    </recommendedName>
</protein>
<dbReference type="PROSITE" id="PS50293">
    <property type="entry name" value="TPR_REGION"/>
    <property type="match status" value="1"/>
</dbReference>
<sequence>MTAKGKDPKKLAFAIYEYFSDSIADGTIKPDDVEMSMQCISEAFGFDFSDETQKKALSIKPTSLVTIFDVFANTQKRVADNKLDEIKAKVEALKNQGNKLVAEKKYQQAIAKYTQAIELAPDNAVYYANRAAAYSQDDDHANAVEDSKRAIEVDPSYSKAYSRMGHAHFCLGNYEESVEAYETGLKLDPSNAAMKQNLAAAQQKITENGGVVPGASSGGGAGGNPFAGMPGLGGAGGGMPDIASMLGNPDFMNMASKMMNNPAISQMMKNPAVAEMAQKMMQDPSALSGMMQDPNLMSQLGALNGGAGAPGGSGSSEGKKKKKK</sequence>
<dbReference type="SMART" id="SM00028">
    <property type="entry name" value="TPR"/>
    <property type="match status" value="3"/>
</dbReference>